<proteinExistence type="predicted"/>
<dbReference type="InterPro" id="IPR027417">
    <property type="entry name" value="P-loop_NTPase"/>
</dbReference>
<dbReference type="Proteomes" id="UP001589750">
    <property type="component" value="Unassembled WGS sequence"/>
</dbReference>
<dbReference type="InterPro" id="IPR014592">
    <property type="entry name" value="P-loop_UCP034888"/>
</dbReference>
<dbReference type="PANTHER" id="PTHR43581">
    <property type="entry name" value="ATP/GTP PHOSPHATASE"/>
    <property type="match status" value="1"/>
</dbReference>
<organism evidence="2 3">
    <name type="scientific">Nocardioides plantarum</name>
    <dbReference type="NCBI Taxonomy" id="29299"/>
    <lineage>
        <taxon>Bacteria</taxon>
        <taxon>Bacillati</taxon>
        <taxon>Actinomycetota</taxon>
        <taxon>Actinomycetes</taxon>
        <taxon>Propionibacteriales</taxon>
        <taxon>Nocardioidaceae</taxon>
        <taxon>Nocardioides</taxon>
    </lineage>
</organism>
<gene>
    <name evidence="2" type="ORF">ACFFRI_11610</name>
</gene>
<dbReference type="Gene3D" id="3.40.50.300">
    <property type="entry name" value="P-loop containing nucleotide triphosphate hydrolases"/>
    <property type="match status" value="2"/>
</dbReference>
<dbReference type="PIRSF" id="PIRSF034888">
    <property type="entry name" value="P-loop_UCP034888"/>
    <property type="match status" value="1"/>
</dbReference>
<evidence type="ECO:0000313" key="3">
    <source>
        <dbReference type="Proteomes" id="UP001589750"/>
    </source>
</evidence>
<dbReference type="SUPFAM" id="SSF52540">
    <property type="entry name" value="P-loop containing nucleoside triphosphate hydrolases"/>
    <property type="match status" value="1"/>
</dbReference>
<dbReference type="PANTHER" id="PTHR43581:SF2">
    <property type="entry name" value="EXCINUCLEASE ATPASE SUBUNIT"/>
    <property type="match status" value="1"/>
</dbReference>
<name>A0ABV5KAD0_9ACTN</name>
<evidence type="ECO:0000259" key="1">
    <source>
        <dbReference type="Pfam" id="PF13304"/>
    </source>
</evidence>
<comment type="caution">
    <text evidence="2">The sequence shown here is derived from an EMBL/GenBank/DDBJ whole genome shotgun (WGS) entry which is preliminary data.</text>
</comment>
<dbReference type="RefSeq" id="WP_140007715.1">
    <property type="nucleotide sequence ID" value="NZ_JBHMDG010000012.1"/>
</dbReference>
<accession>A0ABV5KAD0</accession>
<dbReference type="EMBL" id="JBHMDG010000012">
    <property type="protein sequence ID" value="MFB9313691.1"/>
    <property type="molecule type" value="Genomic_DNA"/>
</dbReference>
<dbReference type="InterPro" id="IPR051396">
    <property type="entry name" value="Bact_Antivir_Def_Nuclease"/>
</dbReference>
<feature type="domain" description="ATPase AAA-type core" evidence="1">
    <location>
        <begin position="320"/>
        <end position="413"/>
    </location>
</feature>
<keyword evidence="3" id="KW-1185">Reference proteome</keyword>
<protein>
    <submittedName>
        <fullName evidence="2">AAA family ATPase</fullName>
    </submittedName>
</protein>
<dbReference type="InterPro" id="IPR003959">
    <property type="entry name" value="ATPase_AAA_core"/>
</dbReference>
<feature type="domain" description="ATPase AAA-type core" evidence="1">
    <location>
        <begin position="25"/>
        <end position="216"/>
    </location>
</feature>
<sequence>MKLTSVGLGSVKGFDQFAQIPLTGVNLLYGANSSGKSSIIQSLLLLKQSFPRALSTDPGVLEFRGGSADLGGFRTFVHGHQTDRSIEIGLSLKDLELSGIPFFTPEMSVRFRFGLRSSSDVEPHVLGVTLADDREVSFKFDKDLGQLRLADATSSAVLVDRFIELLRRVSENQRLPFKLPNDADRRWLREWARKHGCRLHGWLPFWVPAEYGAGKMGRPFGGRLESDRNQQLQIFLWWWQQWVFHFTTQFSDFLEGIVYVGPLRDFPRRVAAEASEDAGLGTRGERLVLYLGRRPDLVDAINEAFKDLEIDYKLSVERISSERMQDALGDVAFAVLRDNKSGVDLSPTDVGFGLSQVLPVVVQLLGNRERLILIEQPEIHLHPRMQSRLTDILVSSVAHNGNQLLIETHSEHLALRAQRRIREKVIGLDELGISYVGVGSEGSFVKEIELSADGQMLTPWPGGFFDEKFDDLFVNATNV</sequence>
<evidence type="ECO:0000313" key="2">
    <source>
        <dbReference type="EMBL" id="MFB9313691.1"/>
    </source>
</evidence>
<dbReference type="Pfam" id="PF13304">
    <property type="entry name" value="AAA_21"/>
    <property type="match status" value="2"/>
</dbReference>
<reference evidence="2 3" key="1">
    <citation type="submission" date="2024-09" db="EMBL/GenBank/DDBJ databases">
        <authorList>
            <person name="Sun Q."/>
            <person name="Mori K."/>
        </authorList>
    </citation>
    <scope>NUCLEOTIDE SEQUENCE [LARGE SCALE GENOMIC DNA]</scope>
    <source>
        <strain evidence="2 3">JCM 9626</strain>
    </source>
</reference>